<dbReference type="InterPro" id="IPR009100">
    <property type="entry name" value="AcylCoA_DH/oxidase_NM_dom_sf"/>
</dbReference>
<dbReference type="Gene3D" id="2.40.110.10">
    <property type="entry name" value="Butyryl-CoA Dehydrogenase, subunit A, domain 2"/>
    <property type="match status" value="1"/>
</dbReference>
<dbReference type="Pfam" id="PF11794">
    <property type="entry name" value="HpaB_N"/>
    <property type="match status" value="1"/>
</dbReference>
<evidence type="ECO:0000256" key="2">
    <source>
        <dbReference type="ARBA" id="ARBA00022827"/>
    </source>
</evidence>
<dbReference type="PANTHER" id="PTHR36117">
    <property type="entry name" value="4-HYDROXYPHENYLACETATE 3-MONOOXYGENASE-RELATED"/>
    <property type="match status" value="1"/>
</dbReference>
<dbReference type="SUPFAM" id="SSF47203">
    <property type="entry name" value="Acyl-CoA dehydrogenase C-terminal domain-like"/>
    <property type="match status" value="1"/>
</dbReference>
<organism evidence="6 7">
    <name type="scientific">Entotheonella factor</name>
    <dbReference type="NCBI Taxonomy" id="1429438"/>
    <lineage>
        <taxon>Bacteria</taxon>
        <taxon>Pseudomonadati</taxon>
        <taxon>Nitrospinota/Tectimicrobiota group</taxon>
        <taxon>Candidatus Tectimicrobiota</taxon>
        <taxon>Candidatus Entotheonellia</taxon>
        <taxon>Candidatus Entotheonellales</taxon>
        <taxon>Candidatus Entotheonellaceae</taxon>
        <taxon>Candidatus Entotheonella</taxon>
    </lineage>
</organism>
<dbReference type="AlphaFoldDB" id="W4LXV6"/>
<dbReference type="Proteomes" id="UP000019141">
    <property type="component" value="Unassembled WGS sequence"/>
</dbReference>
<dbReference type="InterPro" id="IPR024719">
    <property type="entry name" value="HpaB/PvcC/4-BUDH_C"/>
</dbReference>
<dbReference type="GO" id="GO:0016627">
    <property type="term" value="F:oxidoreductase activity, acting on the CH-CH group of donors"/>
    <property type="evidence" value="ECO:0007669"/>
    <property type="project" value="InterPro"/>
</dbReference>
<evidence type="ECO:0008006" key="8">
    <source>
        <dbReference type="Google" id="ProtNLM"/>
    </source>
</evidence>
<feature type="non-terminal residue" evidence="6">
    <location>
        <position position="1"/>
    </location>
</feature>
<dbReference type="PATRIC" id="fig|1429438.4.peg.561"/>
<keyword evidence="1" id="KW-0285">Flavoprotein</keyword>
<keyword evidence="3" id="KW-0560">Oxidoreductase</keyword>
<evidence type="ECO:0000313" key="7">
    <source>
        <dbReference type="Proteomes" id="UP000019141"/>
    </source>
</evidence>
<evidence type="ECO:0000259" key="5">
    <source>
        <dbReference type="Pfam" id="PF11794"/>
    </source>
</evidence>
<dbReference type="InterPro" id="IPR024674">
    <property type="entry name" value="HpaB/PvcC/4-BUDH_N"/>
</dbReference>
<gene>
    <name evidence="6" type="ORF">ETSY1_01915</name>
</gene>
<dbReference type="InterPro" id="IPR036250">
    <property type="entry name" value="AcylCo_DH-like_C"/>
</dbReference>
<evidence type="ECO:0000256" key="3">
    <source>
        <dbReference type="ARBA" id="ARBA00023002"/>
    </source>
</evidence>
<evidence type="ECO:0000256" key="1">
    <source>
        <dbReference type="ARBA" id="ARBA00022630"/>
    </source>
</evidence>
<keyword evidence="2" id="KW-0274">FAD</keyword>
<dbReference type="SUPFAM" id="SSF56645">
    <property type="entry name" value="Acyl-CoA dehydrogenase NM domain-like"/>
    <property type="match status" value="1"/>
</dbReference>
<dbReference type="Gene3D" id="1.20.140.10">
    <property type="entry name" value="Butyryl-CoA Dehydrogenase, subunit A, domain 3"/>
    <property type="match status" value="1"/>
</dbReference>
<evidence type="ECO:0000313" key="6">
    <source>
        <dbReference type="EMBL" id="ETX02914.1"/>
    </source>
</evidence>
<sequence>ADTIYALAFVVPMHTAGLKLICRPSYEMAAGVMGSPFDYPLSSRFDENDAIFILDEALIPWEYVLFYGEDEEPLQQLLGAGMEQRYCFHGCTRLAVKLDFIVGLLLKAIETTGANGFAGVQMQVGEVIAWRNLFWGLSDAMAHSAQPAKGGMVLPNQEYAMAYRVMMSMAYPKIKEIIENVLVSGLIYQPSGILDFQTPELRPYLDKYVRGSNGVDAIDRVKLMKLLWDAVGTEFAGRHQLYERNYGGAHEFIRQVNLFTLQENGQADQLKAFADQCMAEYDVDGWTAPDLFNPDDVNLFLNQNRHSKQGKELL</sequence>
<name>W4LXV6_ENTF1</name>
<keyword evidence="7" id="KW-1185">Reference proteome</keyword>
<reference evidence="6 7" key="1">
    <citation type="journal article" date="2014" name="Nature">
        <title>An environmental bacterial taxon with a large and distinct metabolic repertoire.</title>
        <authorList>
            <person name="Wilson M.C."/>
            <person name="Mori T."/>
            <person name="Ruckert C."/>
            <person name="Uria A.R."/>
            <person name="Helf M.J."/>
            <person name="Takada K."/>
            <person name="Gernert C."/>
            <person name="Steffens U.A."/>
            <person name="Heycke N."/>
            <person name="Schmitt S."/>
            <person name="Rinke C."/>
            <person name="Helfrich E.J."/>
            <person name="Brachmann A.O."/>
            <person name="Gurgui C."/>
            <person name="Wakimoto T."/>
            <person name="Kracht M."/>
            <person name="Crusemann M."/>
            <person name="Hentschel U."/>
            <person name="Abe I."/>
            <person name="Matsunaga S."/>
            <person name="Kalinowski J."/>
            <person name="Takeyama H."/>
            <person name="Piel J."/>
        </authorList>
    </citation>
    <scope>NUCLEOTIDE SEQUENCE [LARGE SCALE GENOMIC DNA]</scope>
    <source>
        <strain evidence="7">TSY1</strain>
    </source>
</reference>
<dbReference type="PANTHER" id="PTHR36117:SF3">
    <property type="entry name" value="4-HYDROXYPHENYLACETATE 3-MONOOXYGENASE-RELATED"/>
    <property type="match status" value="1"/>
</dbReference>
<dbReference type="Pfam" id="PF03241">
    <property type="entry name" value="HpaB"/>
    <property type="match status" value="1"/>
</dbReference>
<feature type="domain" description="HpaB/PvcC/4-BUDH C-terminal" evidence="4">
    <location>
        <begin position="81"/>
        <end position="275"/>
    </location>
</feature>
<dbReference type="InterPro" id="IPR046373">
    <property type="entry name" value="Acyl-CoA_Oxase/DH_mid-dom_sf"/>
</dbReference>
<protein>
    <recommendedName>
        <fullName evidence="8">Pyoverdin chromophore biosynthetic protein pvcC</fullName>
    </recommendedName>
</protein>
<dbReference type="InterPro" id="IPR004925">
    <property type="entry name" value="HpaB/PvcC/4-BUDH"/>
</dbReference>
<accession>W4LXV6</accession>
<proteinExistence type="predicted"/>
<feature type="domain" description="HpaB/PvcC/4-BUDH N-terminal" evidence="5">
    <location>
        <begin position="2"/>
        <end position="65"/>
    </location>
</feature>
<dbReference type="HOGENOM" id="CLU_884277_0_0_7"/>
<dbReference type="EMBL" id="AZHW01000096">
    <property type="protein sequence ID" value="ETX02914.1"/>
    <property type="molecule type" value="Genomic_DNA"/>
</dbReference>
<evidence type="ECO:0000259" key="4">
    <source>
        <dbReference type="Pfam" id="PF03241"/>
    </source>
</evidence>
<comment type="caution">
    <text evidence="6">The sequence shown here is derived from an EMBL/GenBank/DDBJ whole genome shotgun (WGS) entry which is preliminary data.</text>
</comment>